<dbReference type="GO" id="GO:0006979">
    <property type="term" value="P:response to oxidative stress"/>
    <property type="evidence" value="ECO:0007669"/>
    <property type="project" value="TreeGrafter"/>
</dbReference>
<dbReference type="PATRIC" id="fig|1635277.3.peg.1962"/>
<evidence type="ECO:0000313" key="4">
    <source>
        <dbReference type="EMBL" id="KUK85507.1"/>
    </source>
</evidence>
<reference evidence="5" key="1">
    <citation type="journal article" date="2015" name="MBio">
        <title>Genome-Resolved Metagenomic Analysis Reveals Roles for Candidate Phyla and Other Microbial Community Members in Biogeochemical Transformations in Oil Reservoirs.</title>
        <authorList>
            <person name="Hu P."/>
            <person name="Tom L."/>
            <person name="Singh A."/>
            <person name="Thomas B.C."/>
            <person name="Baker B.J."/>
            <person name="Piceno Y.M."/>
            <person name="Andersen G.L."/>
            <person name="Banfield J.F."/>
        </authorList>
    </citation>
    <scope>NUCLEOTIDE SEQUENCE [LARGE SCALE GENOMIC DNA]</scope>
</reference>
<dbReference type="EMBL" id="LGGX01000062">
    <property type="protein sequence ID" value="KUK85507.1"/>
    <property type="molecule type" value="Genomic_DNA"/>
</dbReference>
<evidence type="ECO:0000259" key="3">
    <source>
        <dbReference type="Pfam" id="PF17147"/>
    </source>
</evidence>
<proteinExistence type="predicted"/>
<dbReference type="InterPro" id="IPR009014">
    <property type="entry name" value="Transketo_C/PFOR_II"/>
</dbReference>
<feature type="domain" description="Pyruvate flavodoxin/ferredoxin oxidoreductase pyrimidine binding" evidence="2">
    <location>
        <begin position="18"/>
        <end position="242"/>
    </location>
</feature>
<dbReference type="Proteomes" id="UP000053467">
    <property type="component" value="Unassembled WGS sequence"/>
</dbReference>
<dbReference type="PANTHER" id="PTHR32154:SF0">
    <property type="entry name" value="PYRUVATE-FLAVODOXIN OXIDOREDUCTASE-RELATED"/>
    <property type="match status" value="1"/>
</dbReference>
<dbReference type="FunFam" id="3.40.50.920:FF:000010">
    <property type="entry name" value="Pyruvate ferredoxin oxidoreductase, alpha subunit"/>
    <property type="match status" value="1"/>
</dbReference>
<dbReference type="Gene3D" id="3.40.50.920">
    <property type="match status" value="1"/>
</dbReference>
<feature type="domain" description="Pyruvate:ferredoxin oxidoreductase core" evidence="3">
    <location>
        <begin position="264"/>
        <end position="368"/>
    </location>
</feature>
<dbReference type="AlphaFoldDB" id="A0A117M5J6"/>
<name>A0A117M5J6_UNCT6</name>
<protein>
    <recommendedName>
        <fullName evidence="6">Pyruvate ferredoxin oxidoreductase</fullName>
    </recommendedName>
</protein>
<dbReference type="FunFam" id="3.40.50.970:FF:000012">
    <property type="entry name" value="Pyruvate:ferredoxin (Flavodoxin) oxidoreductase"/>
    <property type="match status" value="1"/>
</dbReference>
<dbReference type="GO" id="GO:0016903">
    <property type="term" value="F:oxidoreductase activity, acting on the aldehyde or oxo group of donors"/>
    <property type="evidence" value="ECO:0007669"/>
    <property type="project" value="UniProtKB-ARBA"/>
</dbReference>
<sequence length="395" mass="43624">KMSINTVAVTGNEAAAYAMKQINPDVVAAYPITPQTDVVEKFSEYVADGLVNTEFITVESEHSAMSACVGAAAAGGRVMTATSANGLALMFEILYIAASSKLPIIMTVVNRALSGPINIHCDHSDTMGARDAGWIQIYSENAQEAYDNIIQAVRIAENRKVRLPVMVMYDGFIISHGIDRVDVFDDTTVHDFVGKYQPNYPLLDVENPLTFGPLDLYDYYFEHKRQQVEDINNSKPVILEVAKEFREISGREYGLFETYQLEDAETAIVVLSSTAGTTKAVIDQLREEGKKVGLLKPRVFRPFPYLEIAQALSHLKAIAILDRSISFGGFGGPLFTEIRSGMMEFGKAPENINIIFGLGGRDINEQDITGVYKQLEEIAKSGKVKERIQYVGVRE</sequence>
<dbReference type="GO" id="GO:0019752">
    <property type="term" value="P:carboxylic acid metabolic process"/>
    <property type="evidence" value="ECO:0007669"/>
    <property type="project" value="UniProtKB-ARBA"/>
</dbReference>
<evidence type="ECO:0008006" key="6">
    <source>
        <dbReference type="Google" id="ProtNLM"/>
    </source>
</evidence>
<dbReference type="SUPFAM" id="SSF52922">
    <property type="entry name" value="TK C-terminal domain-like"/>
    <property type="match status" value="1"/>
</dbReference>
<feature type="non-terminal residue" evidence="4">
    <location>
        <position position="1"/>
    </location>
</feature>
<dbReference type="PANTHER" id="PTHR32154">
    <property type="entry name" value="PYRUVATE-FLAVODOXIN OXIDOREDUCTASE-RELATED"/>
    <property type="match status" value="1"/>
</dbReference>
<dbReference type="Pfam" id="PF01855">
    <property type="entry name" value="POR_N"/>
    <property type="match status" value="1"/>
</dbReference>
<evidence type="ECO:0000313" key="5">
    <source>
        <dbReference type="Proteomes" id="UP000053467"/>
    </source>
</evidence>
<dbReference type="Gene3D" id="3.40.50.970">
    <property type="match status" value="1"/>
</dbReference>
<evidence type="ECO:0000256" key="1">
    <source>
        <dbReference type="ARBA" id="ARBA00023002"/>
    </source>
</evidence>
<dbReference type="SUPFAM" id="SSF52518">
    <property type="entry name" value="Thiamin diphosphate-binding fold (THDP-binding)"/>
    <property type="match status" value="1"/>
</dbReference>
<organism evidence="4 5">
    <name type="scientific">candidate division TA06 bacterium 34_109</name>
    <dbReference type="NCBI Taxonomy" id="1635277"/>
    <lineage>
        <taxon>Bacteria</taxon>
        <taxon>Bacteria division TA06</taxon>
    </lineage>
</organism>
<dbReference type="InterPro" id="IPR029061">
    <property type="entry name" value="THDP-binding"/>
</dbReference>
<evidence type="ECO:0000259" key="2">
    <source>
        <dbReference type="Pfam" id="PF01855"/>
    </source>
</evidence>
<dbReference type="Pfam" id="PF17147">
    <property type="entry name" value="PFOR_II"/>
    <property type="match status" value="1"/>
</dbReference>
<dbReference type="InterPro" id="IPR033412">
    <property type="entry name" value="PFOR_II"/>
</dbReference>
<comment type="caution">
    <text evidence="4">The sequence shown here is derived from an EMBL/GenBank/DDBJ whole genome shotgun (WGS) entry which is preliminary data.</text>
</comment>
<accession>A0A117M5J6</accession>
<dbReference type="InterPro" id="IPR050722">
    <property type="entry name" value="Pyruvate:ferred/Flavod_OxRd"/>
</dbReference>
<dbReference type="InterPro" id="IPR002880">
    <property type="entry name" value="Pyrv_Fd/Flavodoxin_OxRdtase_N"/>
</dbReference>
<dbReference type="CDD" id="cd07034">
    <property type="entry name" value="TPP_PYR_PFOR_IOR-alpha_like"/>
    <property type="match status" value="1"/>
</dbReference>
<gene>
    <name evidence="4" type="ORF">XE03_2003</name>
</gene>
<keyword evidence="1" id="KW-0560">Oxidoreductase</keyword>